<dbReference type="InterPro" id="IPR021825">
    <property type="entry name" value="RETICULATA-related"/>
</dbReference>
<comment type="subcellular location">
    <subcellularLocation>
        <location evidence="1">Plastid</location>
        <location evidence="1">Chloroplast membrane</location>
        <topology evidence="1">Multi-pass membrane protein</topology>
    </subcellularLocation>
</comment>
<dbReference type="GO" id="GO:0009706">
    <property type="term" value="C:chloroplast inner membrane"/>
    <property type="evidence" value="ECO:0007669"/>
    <property type="project" value="TreeGrafter"/>
</dbReference>
<name>V4N914_EUTSA</name>
<feature type="compositionally biased region" description="Acidic residues" evidence="9">
    <location>
        <begin position="130"/>
        <end position="141"/>
    </location>
</feature>
<keyword evidence="4" id="KW-0934">Plastid</keyword>
<evidence type="ECO:0000256" key="2">
    <source>
        <dbReference type="ARBA" id="ARBA00010793"/>
    </source>
</evidence>
<dbReference type="KEGG" id="eus:EUTSA_v10013586mg"/>
<protein>
    <submittedName>
        <fullName evidence="11">Uncharacterized protein</fullName>
    </submittedName>
</protein>
<organism evidence="11 12">
    <name type="scientific">Eutrema salsugineum</name>
    <name type="common">Saltwater cress</name>
    <name type="synonym">Sisymbrium salsugineum</name>
    <dbReference type="NCBI Taxonomy" id="72664"/>
    <lineage>
        <taxon>Eukaryota</taxon>
        <taxon>Viridiplantae</taxon>
        <taxon>Streptophyta</taxon>
        <taxon>Embryophyta</taxon>
        <taxon>Tracheophyta</taxon>
        <taxon>Spermatophyta</taxon>
        <taxon>Magnoliopsida</taxon>
        <taxon>eudicotyledons</taxon>
        <taxon>Gunneridae</taxon>
        <taxon>Pentapetalae</taxon>
        <taxon>rosids</taxon>
        <taxon>malvids</taxon>
        <taxon>Brassicales</taxon>
        <taxon>Brassicaceae</taxon>
        <taxon>Eutremeae</taxon>
        <taxon>Eutrema</taxon>
    </lineage>
</organism>
<accession>V4N914</accession>
<evidence type="ECO:0000313" key="12">
    <source>
        <dbReference type="Proteomes" id="UP000030689"/>
    </source>
</evidence>
<dbReference type="GO" id="GO:0099402">
    <property type="term" value="P:plant organ development"/>
    <property type="evidence" value="ECO:0007669"/>
    <property type="project" value="TreeGrafter"/>
</dbReference>
<dbReference type="OrthoDB" id="205639at2759"/>
<keyword evidence="12" id="KW-1185">Reference proteome</keyword>
<keyword evidence="8 10" id="KW-0472">Membrane</keyword>
<evidence type="ECO:0000313" key="11">
    <source>
        <dbReference type="EMBL" id="ESQ42236.1"/>
    </source>
</evidence>
<evidence type="ECO:0000256" key="5">
    <source>
        <dbReference type="ARBA" id="ARBA00022692"/>
    </source>
</evidence>
<gene>
    <name evidence="11" type="ORF">EUTSA_v10013586mg</name>
</gene>
<evidence type="ECO:0000256" key="7">
    <source>
        <dbReference type="ARBA" id="ARBA00022989"/>
    </source>
</evidence>
<evidence type="ECO:0000256" key="1">
    <source>
        <dbReference type="ARBA" id="ARBA00004508"/>
    </source>
</evidence>
<feature type="transmembrane region" description="Helical" evidence="10">
    <location>
        <begin position="325"/>
        <end position="345"/>
    </location>
</feature>
<dbReference type="Gramene" id="ESQ42236">
    <property type="protein sequence ID" value="ESQ42236"/>
    <property type="gene ID" value="EUTSA_v10013586mg"/>
</dbReference>
<evidence type="ECO:0000256" key="3">
    <source>
        <dbReference type="ARBA" id="ARBA00022528"/>
    </source>
</evidence>
<keyword evidence="3" id="KW-0150">Chloroplast</keyword>
<dbReference type="Proteomes" id="UP000030689">
    <property type="component" value="Unassembled WGS sequence"/>
</dbReference>
<dbReference type="Pfam" id="PF11891">
    <property type="entry name" value="RETICULATA-like"/>
    <property type="match status" value="1"/>
</dbReference>
<keyword evidence="6" id="KW-0809">Transit peptide</keyword>
<evidence type="ECO:0000256" key="9">
    <source>
        <dbReference type="SAM" id="MobiDB-lite"/>
    </source>
</evidence>
<evidence type="ECO:0000256" key="8">
    <source>
        <dbReference type="ARBA" id="ARBA00023136"/>
    </source>
</evidence>
<feature type="region of interest" description="Disordered" evidence="9">
    <location>
        <begin position="100"/>
        <end position="144"/>
    </location>
</feature>
<evidence type="ECO:0000256" key="10">
    <source>
        <dbReference type="SAM" id="Phobius"/>
    </source>
</evidence>
<dbReference type="PANTHER" id="PTHR31038:SF18">
    <property type="entry name" value="PROTEIN RETICULATA-RELATED 1, CHLOROPLASTIC"/>
    <property type="match status" value="1"/>
</dbReference>
<evidence type="ECO:0000256" key="6">
    <source>
        <dbReference type="ARBA" id="ARBA00022946"/>
    </source>
</evidence>
<keyword evidence="5 10" id="KW-0812">Transmembrane</keyword>
<dbReference type="eggNOG" id="ENOG502QPQK">
    <property type="taxonomic scope" value="Eukaryota"/>
</dbReference>
<evidence type="ECO:0000256" key="4">
    <source>
        <dbReference type="ARBA" id="ARBA00022640"/>
    </source>
</evidence>
<dbReference type="EMBL" id="KI517464">
    <property type="protein sequence ID" value="ESQ42236.1"/>
    <property type="molecule type" value="Genomic_DNA"/>
</dbReference>
<dbReference type="STRING" id="72664.V4N914"/>
<sequence length="435" mass="47260">MSLSLKISHISNFSKDVFNTVDPRKQCRAGQRLEIRSICFRRSPGIESRRIHWSSELSPRKLRNRCIGSDVVAGEISGRSVPEWAYSGLKDVALSDLEPELDCGGGDGDGDDNGNNDGNGNSGNGGGGDGGDEDGEDEADKAEEKEFGPILKFEEVMKETERRGITLPEDMLEAAKSVGIRKLFLLRYLDLQGSVWPLGFLMRTCSMLRNRMLADPSFLFKVGTEIAIDSCCATFAEVQKRGEDFWSEFELYAADLLVGLVVDVALVGLLAPYARIGKPSVASTGLFKDVKRACAALPSSVFEAERPGCKFSVNQRIATFFYKGLLYGSVGFGCGLIGQGIANLIMTAKRSIKKSEEDVPVPPLFESAALWGVFLGLSSNARYQIINGLERVVEGSSAAKRIPVVAMAFTVGVRFANNVYGGMQFVDWAKLSGVQ</sequence>
<reference evidence="11 12" key="1">
    <citation type="journal article" date="2013" name="Front. Plant Sci.">
        <title>The Reference Genome of the Halophytic Plant Eutrema salsugineum.</title>
        <authorList>
            <person name="Yang R."/>
            <person name="Jarvis D.E."/>
            <person name="Chen H."/>
            <person name="Beilstein M.A."/>
            <person name="Grimwood J."/>
            <person name="Jenkins J."/>
            <person name="Shu S."/>
            <person name="Prochnik S."/>
            <person name="Xin M."/>
            <person name="Ma C."/>
            <person name="Schmutz J."/>
            <person name="Wing R.A."/>
            <person name="Mitchell-Olds T."/>
            <person name="Schumaker K.S."/>
            <person name="Wang X."/>
        </authorList>
    </citation>
    <scope>NUCLEOTIDE SEQUENCE [LARGE SCALE GENOMIC DNA]</scope>
</reference>
<dbReference type="AlphaFoldDB" id="V4N914"/>
<dbReference type="PANTHER" id="PTHR31038">
    <property type="entry name" value="EXPRESSED PROTEIN-RELATED"/>
    <property type="match status" value="1"/>
</dbReference>
<keyword evidence="7 10" id="KW-1133">Transmembrane helix</keyword>
<dbReference type="OMA" id="EIRSICF"/>
<feature type="compositionally biased region" description="Gly residues" evidence="9">
    <location>
        <begin position="120"/>
        <end position="129"/>
    </location>
</feature>
<proteinExistence type="inferred from homology"/>
<comment type="similarity">
    <text evidence="2">Belongs to the RETICULATA family.</text>
</comment>